<dbReference type="InterPro" id="IPR003593">
    <property type="entry name" value="AAA+_ATPase"/>
</dbReference>
<gene>
    <name evidence="2" type="ORF">Psi02_02220</name>
</gene>
<evidence type="ECO:0000259" key="1">
    <source>
        <dbReference type="SMART" id="SM00382"/>
    </source>
</evidence>
<proteinExistence type="predicted"/>
<dbReference type="PANTHER" id="PTHR42759:SF1">
    <property type="entry name" value="MAGNESIUM-CHELATASE SUBUNIT CHLD"/>
    <property type="match status" value="1"/>
</dbReference>
<dbReference type="GO" id="GO:0016887">
    <property type="term" value="F:ATP hydrolysis activity"/>
    <property type="evidence" value="ECO:0007669"/>
    <property type="project" value="InterPro"/>
</dbReference>
<keyword evidence="3" id="KW-1185">Reference proteome</keyword>
<dbReference type="Proteomes" id="UP000644610">
    <property type="component" value="Unassembled WGS sequence"/>
</dbReference>
<name>A0A8J3UE12_9ACTN</name>
<feature type="domain" description="AAA+ ATPase" evidence="1">
    <location>
        <begin position="42"/>
        <end position="217"/>
    </location>
</feature>
<evidence type="ECO:0000313" key="3">
    <source>
        <dbReference type="Proteomes" id="UP000644610"/>
    </source>
</evidence>
<dbReference type="PANTHER" id="PTHR42759">
    <property type="entry name" value="MOXR FAMILY PROTEIN"/>
    <property type="match status" value="1"/>
</dbReference>
<accession>A0A8J3UE12</accession>
<dbReference type="EMBL" id="BOOQ01000002">
    <property type="protein sequence ID" value="GII43798.1"/>
    <property type="molecule type" value="Genomic_DNA"/>
</dbReference>
<dbReference type="SMART" id="SM00382">
    <property type="entry name" value="AAA"/>
    <property type="match status" value="1"/>
</dbReference>
<dbReference type="InterPro" id="IPR011704">
    <property type="entry name" value="ATPase_dyneun-rel_AAA"/>
</dbReference>
<sequence length="324" mass="34854">MLGGTTKASDIDSPATVAELLASHDYLADEGLATAAFLALRMGRPLFLEGEAGVGKTELAKTLSAVLGAPLIRLQCYEGLDAAQALYDWDFARQLLHLKAAEATGVTDVRALEGEIYDRRFLIARPLLQAVETQPSVLLVDEIDRADDEFEAFLLEVLSDFTISIPELGTISAAAPPVVVVTSNRTREVHDALKRRCLYHWLEHPGFEREVAILLRRLPECTERLAREVARTADRLRAADLVKPPGIAETLDWTEALLTLGATDFDPGLAAATLGAVLKHREDQELVRRDGILLADAATGAGMTTRAGMATGAGAGRGEAGRHA</sequence>
<dbReference type="GO" id="GO:0005524">
    <property type="term" value="F:ATP binding"/>
    <property type="evidence" value="ECO:0007669"/>
    <property type="project" value="InterPro"/>
</dbReference>
<protein>
    <submittedName>
        <fullName evidence="2">MoxR-like ATPase</fullName>
    </submittedName>
</protein>
<dbReference type="SUPFAM" id="SSF52540">
    <property type="entry name" value="P-loop containing nucleoside triphosphate hydrolases"/>
    <property type="match status" value="1"/>
</dbReference>
<reference evidence="2" key="1">
    <citation type="submission" date="2021-01" db="EMBL/GenBank/DDBJ databases">
        <title>Whole genome shotgun sequence of Planotetraspora silvatica NBRC 100141.</title>
        <authorList>
            <person name="Komaki H."/>
            <person name="Tamura T."/>
        </authorList>
    </citation>
    <scope>NUCLEOTIDE SEQUENCE</scope>
    <source>
        <strain evidence="2">NBRC 100141</strain>
    </source>
</reference>
<evidence type="ECO:0000313" key="2">
    <source>
        <dbReference type="EMBL" id="GII43798.1"/>
    </source>
</evidence>
<comment type="caution">
    <text evidence="2">The sequence shown here is derived from an EMBL/GenBank/DDBJ whole genome shotgun (WGS) entry which is preliminary data.</text>
</comment>
<organism evidence="2 3">
    <name type="scientific">Planotetraspora silvatica</name>
    <dbReference type="NCBI Taxonomy" id="234614"/>
    <lineage>
        <taxon>Bacteria</taxon>
        <taxon>Bacillati</taxon>
        <taxon>Actinomycetota</taxon>
        <taxon>Actinomycetes</taxon>
        <taxon>Streptosporangiales</taxon>
        <taxon>Streptosporangiaceae</taxon>
        <taxon>Planotetraspora</taxon>
    </lineage>
</organism>
<dbReference type="InterPro" id="IPR027417">
    <property type="entry name" value="P-loop_NTPase"/>
</dbReference>
<dbReference type="InterPro" id="IPR050764">
    <property type="entry name" value="CbbQ/NirQ/NorQ/GpvN"/>
</dbReference>
<dbReference type="RefSeq" id="WP_203970801.1">
    <property type="nucleotide sequence ID" value="NZ_BAAAKY010000005.1"/>
</dbReference>
<dbReference type="Gene3D" id="3.40.50.300">
    <property type="entry name" value="P-loop containing nucleotide triphosphate hydrolases"/>
    <property type="match status" value="1"/>
</dbReference>
<dbReference type="AlphaFoldDB" id="A0A8J3UE12"/>
<dbReference type="Pfam" id="PF07728">
    <property type="entry name" value="AAA_5"/>
    <property type="match status" value="1"/>
</dbReference>
<dbReference type="CDD" id="cd00009">
    <property type="entry name" value="AAA"/>
    <property type="match status" value="1"/>
</dbReference>